<dbReference type="PROSITE" id="PS00523">
    <property type="entry name" value="SULFATASE_1"/>
    <property type="match status" value="1"/>
</dbReference>
<evidence type="ECO:0000256" key="2">
    <source>
        <dbReference type="ARBA" id="ARBA00022723"/>
    </source>
</evidence>
<evidence type="ECO:0000313" key="7">
    <source>
        <dbReference type="EMBL" id="GAA4889905.1"/>
    </source>
</evidence>
<keyword evidence="3" id="KW-0378">Hydrolase</keyword>
<organism evidence="7 8">
    <name type="scientific">Ferrimonas pelagia</name>
    <dbReference type="NCBI Taxonomy" id="1177826"/>
    <lineage>
        <taxon>Bacteria</taxon>
        <taxon>Pseudomonadati</taxon>
        <taxon>Pseudomonadota</taxon>
        <taxon>Gammaproteobacteria</taxon>
        <taxon>Alteromonadales</taxon>
        <taxon>Ferrimonadaceae</taxon>
        <taxon>Ferrimonas</taxon>
    </lineage>
</organism>
<protein>
    <recommendedName>
        <fullName evidence="6">Sulfatase N-terminal domain-containing protein</fullName>
    </recommendedName>
</protein>
<reference evidence="8" key="1">
    <citation type="journal article" date="2019" name="Int. J. Syst. Evol. Microbiol.">
        <title>The Global Catalogue of Microorganisms (GCM) 10K type strain sequencing project: providing services to taxonomists for standard genome sequencing and annotation.</title>
        <authorList>
            <consortium name="The Broad Institute Genomics Platform"/>
            <consortium name="The Broad Institute Genome Sequencing Center for Infectious Disease"/>
            <person name="Wu L."/>
            <person name="Ma J."/>
        </authorList>
    </citation>
    <scope>NUCLEOTIDE SEQUENCE [LARGE SCALE GENOMIC DNA]</scope>
    <source>
        <strain evidence="8">JCM 18401</strain>
    </source>
</reference>
<keyword evidence="2" id="KW-0479">Metal-binding</keyword>
<dbReference type="InterPro" id="IPR017850">
    <property type="entry name" value="Alkaline_phosphatase_core_sf"/>
</dbReference>
<evidence type="ECO:0000256" key="5">
    <source>
        <dbReference type="SAM" id="SignalP"/>
    </source>
</evidence>
<feature type="domain" description="Sulfatase N-terminal" evidence="6">
    <location>
        <begin position="41"/>
        <end position="360"/>
    </location>
</feature>
<dbReference type="PANTHER" id="PTHR42693">
    <property type="entry name" value="ARYLSULFATASE FAMILY MEMBER"/>
    <property type="match status" value="1"/>
</dbReference>
<dbReference type="Gene3D" id="3.30.1120.10">
    <property type="match status" value="1"/>
</dbReference>
<gene>
    <name evidence="7" type="ORF">GCM10023333_23960</name>
</gene>
<evidence type="ECO:0000256" key="3">
    <source>
        <dbReference type="ARBA" id="ARBA00022801"/>
    </source>
</evidence>
<dbReference type="SUPFAM" id="SSF53649">
    <property type="entry name" value="Alkaline phosphatase-like"/>
    <property type="match status" value="1"/>
</dbReference>
<comment type="similarity">
    <text evidence="1">Belongs to the sulfatase family.</text>
</comment>
<keyword evidence="8" id="KW-1185">Reference proteome</keyword>
<dbReference type="Gene3D" id="3.40.720.10">
    <property type="entry name" value="Alkaline Phosphatase, subunit A"/>
    <property type="match status" value="1"/>
</dbReference>
<dbReference type="InterPro" id="IPR024607">
    <property type="entry name" value="Sulfatase_CS"/>
</dbReference>
<dbReference type="PROSITE" id="PS00149">
    <property type="entry name" value="SULFATASE_2"/>
    <property type="match status" value="1"/>
</dbReference>
<keyword evidence="4" id="KW-0106">Calcium</keyword>
<accession>A0ABP9F106</accession>
<dbReference type="InterPro" id="IPR050738">
    <property type="entry name" value="Sulfatase"/>
</dbReference>
<dbReference type="Proteomes" id="UP001499988">
    <property type="component" value="Unassembled WGS sequence"/>
</dbReference>
<evidence type="ECO:0000313" key="8">
    <source>
        <dbReference type="Proteomes" id="UP001499988"/>
    </source>
</evidence>
<evidence type="ECO:0000256" key="4">
    <source>
        <dbReference type="ARBA" id="ARBA00022837"/>
    </source>
</evidence>
<dbReference type="EMBL" id="BAABJZ010000081">
    <property type="protein sequence ID" value="GAA4889905.1"/>
    <property type="molecule type" value="Genomic_DNA"/>
</dbReference>
<keyword evidence="5" id="KW-0732">Signal</keyword>
<proteinExistence type="inferred from homology"/>
<evidence type="ECO:0000256" key="1">
    <source>
        <dbReference type="ARBA" id="ARBA00008779"/>
    </source>
</evidence>
<feature type="signal peptide" evidence="5">
    <location>
        <begin position="1"/>
        <end position="37"/>
    </location>
</feature>
<dbReference type="PANTHER" id="PTHR42693:SF53">
    <property type="entry name" value="ENDO-4-O-SULFATASE"/>
    <property type="match status" value="1"/>
</dbReference>
<feature type="chain" id="PRO_5045353234" description="Sulfatase N-terminal domain-containing protein" evidence="5">
    <location>
        <begin position="38"/>
        <end position="486"/>
    </location>
</feature>
<name>A0ABP9F106_9GAMM</name>
<comment type="caution">
    <text evidence="7">The sequence shown here is derived from an EMBL/GenBank/DDBJ whole genome shotgun (WGS) entry which is preliminary data.</text>
</comment>
<dbReference type="Pfam" id="PF00884">
    <property type="entry name" value="Sulfatase"/>
    <property type="match status" value="1"/>
</dbReference>
<sequence length="486" mass="54360">MPGPPDNNNKAQTKMQFPSLITTGLTLLSLSVGSALATERPNIIVIKADDLGYGDVSYNPDGEGDFETPNIDRIAALGVSFTQGYAQHAVCGPSRAGFVTGRYQHRFGYFDNIGPIARDPEEGMGIPLNQQTIGNYLSEAGYVTGHIGKWHDGDEQEYWPYNRGFQEFFGFNNGAASYFVGPVNQTWDAPWSAIYREDGERVANFPEYLTQAFGNEAVDFIDRHKDSDQPLFLYLAHLAPHGPMEATEADLAKFEHIEDEARRTSVAMVHSMDNTIGDLLDKLEEEEMLENTLIFFTSDNGGEGYPHSSNKPHKGIKGTTYEGGLRVPYLMMWKGVVMEGVTLDSPATGIDISATLLNAAIGEPDPKWQLDGVNLLPYASGQTEQLEERFLYWQTAANSAIRNGEWKWVDTRNTLYRGHQKGGRVQALYRISEDPAETTDLSRQYPEVAENMRKEFERWQSLNEPARFGWNPAFGTRVGYRGKHKD</sequence>
<evidence type="ECO:0000259" key="6">
    <source>
        <dbReference type="Pfam" id="PF00884"/>
    </source>
</evidence>
<dbReference type="InterPro" id="IPR000917">
    <property type="entry name" value="Sulfatase_N"/>
</dbReference>